<evidence type="ECO:0000313" key="1">
    <source>
        <dbReference type="EMBL" id="ANC76048.1"/>
    </source>
</evidence>
<dbReference type="OrthoDB" id="2382331at2"/>
<sequence length="71" mass="7929">MAKKNAKKTTKNKYDSQVNKYQHTQKMVTSETCIACKTQCVRGLAYMERMSQPGAIGKGVPCHLTKGRGHK</sequence>
<reference evidence="1 2" key="1">
    <citation type="submission" date="2016-04" db="EMBL/GenBank/DDBJ databases">
        <title>Complete genome sequence of Fictibacillus phosphorivorans G25-29, a strain toxic to nematodes.</title>
        <authorList>
            <person name="Zheng Z."/>
        </authorList>
    </citation>
    <scope>NUCLEOTIDE SEQUENCE [LARGE SCALE GENOMIC DNA]</scope>
    <source>
        <strain evidence="1 2">G25-29</strain>
    </source>
</reference>
<name>A0A160IJ26_9BACL</name>
<organism evidence="1 2">
    <name type="scientific">Fictibacillus phosphorivorans</name>
    <dbReference type="NCBI Taxonomy" id="1221500"/>
    <lineage>
        <taxon>Bacteria</taxon>
        <taxon>Bacillati</taxon>
        <taxon>Bacillota</taxon>
        <taxon>Bacilli</taxon>
        <taxon>Bacillales</taxon>
        <taxon>Fictibacillaceae</taxon>
        <taxon>Fictibacillus</taxon>
    </lineage>
</organism>
<dbReference type="STRING" id="1221500.ABE65_004170"/>
<dbReference type="Proteomes" id="UP000076623">
    <property type="component" value="Chromosome"/>
</dbReference>
<gene>
    <name evidence="1" type="ORF">ABE65_004170</name>
</gene>
<protein>
    <submittedName>
        <fullName evidence="1">Uncharacterized protein</fullName>
    </submittedName>
</protein>
<dbReference type="KEGG" id="fpn:ABE65_004170"/>
<dbReference type="EMBL" id="CP015378">
    <property type="protein sequence ID" value="ANC76048.1"/>
    <property type="molecule type" value="Genomic_DNA"/>
</dbReference>
<keyword evidence="2" id="KW-1185">Reference proteome</keyword>
<accession>A0A160IJ26</accession>
<evidence type="ECO:0000313" key="2">
    <source>
        <dbReference type="Proteomes" id="UP000076623"/>
    </source>
</evidence>
<dbReference type="AlphaFoldDB" id="A0A160IJ26"/>
<dbReference type="RefSeq" id="WP_066391601.1">
    <property type="nucleotide sequence ID" value="NZ_CP015378.1"/>
</dbReference>
<proteinExistence type="predicted"/>